<proteinExistence type="predicted"/>
<dbReference type="EMBL" id="JACIDU010000003">
    <property type="protein sequence ID" value="MBB4102322.1"/>
    <property type="molecule type" value="Genomic_DNA"/>
</dbReference>
<reference evidence="1 2" key="1">
    <citation type="submission" date="2020-08" db="EMBL/GenBank/DDBJ databases">
        <title>Genomic Encyclopedia of Type Strains, Phase IV (KMG-IV): sequencing the most valuable type-strain genomes for metagenomic binning, comparative biology and taxonomic classification.</title>
        <authorList>
            <person name="Goeker M."/>
        </authorList>
    </citation>
    <scope>NUCLEOTIDE SEQUENCE [LARGE SCALE GENOMIC DNA]</scope>
    <source>
        <strain evidence="1 2">DSM 26385</strain>
    </source>
</reference>
<sequence length="52" mass="5721">MLVLLVLIAIFTAVALDFVLFLFDGNVWDAELEGKSERQMNKAFKDASGAMA</sequence>
<evidence type="ECO:0000313" key="2">
    <source>
        <dbReference type="Proteomes" id="UP000584824"/>
    </source>
</evidence>
<name>A0A7W6P028_9HYPH</name>
<dbReference type="RefSeq" id="WP_183789775.1">
    <property type="nucleotide sequence ID" value="NZ_JACIDU010000003.1"/>
</dbReference>
<gene>
    <name evidence="1" type="ORF">GGQ66_000857</name>
</gene>
<evidence type="ECO:0000313" key="1">
    <source>
        <dbReference type="EMBL" id="MBB4102322.1"/>
    </source>
</evidence>
<comment type="caution">
    <text evidence="1">The sequence shown here is derived from an EMBL/GenBank/DDBJ whole genome shotgun (WGS) entry which is preliminary data.</text>
</comment>
<keyword evidence="2" id="KW-1185">Reference proteome</keyword>
<dbReference type="Proteomes" id="UP000584824">
    <property type="component" value="Unassembled WGS sequence"/>
</dbReference>
<accession>A0A7W6P028</accession>
<protein>
    <submittedName>
        <fullName evidence="1">Uncharacterized protein</fullName>
    </submittedName>
</protein>
<dbReference type="AlphaFoldDB" id="A0A7W6P028"/>
<organism evidence="1 2">
    <name type="scientific">Allorhizobium borbori</name>
    <dbReference type="NCBI Taxonomy" id="485907"/>
    <lineage>
        <taxon>Bacteria</taxon>
        <taxon>Pseudomonadati</taxon>
        <taxon>Pseudomonadota</taxon>
        <taxon>Alphaproteobacteria</taxon>
        <taxon>Hyphomicrobiales</taxon>
        <taxon>Rhizobiaceae</taxon>
        <taxon>Rhizobium/Agrobacterium group</taxon>
        <taxon>Allorhizobium</taxon>
    </lineage>
</organism>